<protein>
    <submittedName>
        <fullName evidence="2">Uncharacterized protein</fullName>
    </submittedName>
</protein>
<reference evidence="2" key="1">
    <citation type="submission" date="2024-01" db="EMBL/GenBank/DDBJ databases">
        <authorList>
            <person name="Webb A."/>
        </authorList>
    </citation>
    <scope>NUCLEOTIDE SEQUENCE</scope>
    <source>
        <strain evidence="2">Pm1</strain>
    </source>
</reference>
<evidence type="ECO:0000313" key="2">
    <source>
        <dbReference type="EMBL" id="CAK7927380.1"/>
    </source>
</evidence>
<gene>
    <name evidence="2" type="ORF">PM001_LOCUS12530</name>
</gene>
<sequence>MFLRQSLLFTATLLWNQTESALDNRNKTLAVGLHHSSLPRPNENPLDVQTLSELQESATVNVTNRVDQEDEARFVSSALVGNLRNHAAIFAVNMAVARKLPPALAFSALRVGKGQDNSDEVLCTLIKYASEYEAPKGQERWYTPEKVFSLLVKTRSVDKVLGLFKAAKLQTDVEKLFGLLYQEGFSTLRESMNQEWLASKTKPDVVFRLLGLTKGLLEKQSLNVYHWVLYCQKFRQEYDGKASAVENIAKPLLEAGTVPRLLLFREDFVRANRVHKDLMKLVDMIQDALYEGLIETKKISPVLAYRHLQWYKIQNASQLPKSSSALEDFTSAYESHMASLKKK</sequence>
<feature type="chain" id="PRO_5043673737" evidence="1">
    <location>
        <begin position="22"/>
        <end position="343"/>
    </location>
</feature>
<name>A0AAV1TYP9_9STRA</name>
<evidence type="ECO:0000313" key="3">
    <source>
        <dbReference type="Proteomes" id="UP001162060"/>
    </source>
</evidence>
<comment type="caution">
    <text evidence="2">The sequence shown here is derived from an EMBL/GenBank/DDBJ whole genome shotgun (WGS) entry which is preliminary data.</text>
</comment>
<feature type="signal peptide" evidence="1">
    <location>
        <begin position="1"/>
        <end position="21"/>
    </location>
</feature>
<evidence type="ECO:0000256" key="1">
    <source>
        <dbReference type="SAM" id="SignalP"/>
    </source>
</evidence>
<dbReference type="EMBL" id="CAKLBY020000109">
    <property type="protein sequence ID" value="CAK7927380.1"/>
    <property type="molecule type" value="Genomic_DNA"/>
</dbReference>
<keyword evidence="1" id="KW-0732">Signal</keyword>
<accession>A0AAV1TYP9</accession>
<proteinExistence type="predicted"/>
<organism evidence="2 3">
    <name type="scientific">Peronospora matthiolae</name>
    <dbReference type="NCBI Taxonomy" id="2874970"/>
    <lineage>
        <taxon>Eukaryota</taxon>
        <taxon>Sar</taxon>
        <taxon>Stramenopiles</taxon>
        <taxon>Oomycota</taxon>
        <taxon>Peronosporomycetes</taxon>
        <taxon>Peronosporales</taxon>
        <taxon>Peronosporaceae</taxon>
        <taxon>Peronospora</taxon>
    </lineage>
</organism>
<dbReference type="Proteomes" id="UP001162060">
    <property type="component" value="Unassembled WGS sequence"/>
</dbReference>
<dbReference type="AlphaFoldDB" id="A0AAV1TYP9"/>